<evidence type="ECO:0000259" key="6">
    <source>
        <dbReference type="PROSITE" id="PS50850"/>
    </source>
</evidence>
<evidence type="ECO:0000256" key="2">
    <source>
        <dbReference type="ARBA" id="ARBA00022692"/>
    </source>
</evidence>
<dbReference type="Gene3D" id="1.20.1250.20">
    <property type="entry name" value="MFS general substrate transporter like domains"/>
    <property type="match status" value="1"/>
</dbReference>
<name>A0A7W9HE93_9PSEU</name>
<feature type="transmembrane region" description="Helical" evidence="5">
    <location>
        <begin position="257"/>
        <end position="277"/>
    </location>
</feature>
<sequence length="405" mass="42033">MTTVQRSRLKRRLLPLQAAAFLQGVGFWVPVEKLFMNEIGFDAASIGLMAAAYAAIVPVIEVPSGILADRWSRRGVLVLSSVALMVSALLGGLSHSVPMYFLSALALGVFFAMYSGTMDAVVYDTVLEETGDSDGFERQLGRVRLVNSAALVTSALAGGALAGLAGTRTTYLVTVPFVALSIVALLRFTEPQLHRATGTTSLSAHVALTCRTLTRGGRLLPVVTMAVLAALILQLLLEFGPLWLVAPAAPALLYGPYWAGLVSALGLGGLLAGKLDLDRPRTAAAVAVLMTAAGLTLTTSAHVLVVTGAQILLALLVVAASIHVSRLLHDAVPATVRTGVASGVSTLSWIAFLPVAIVFGLVSERHGVHTGGWMFVAVTVAAGLLVSAQAWRGARGTAPGCRPGT</sequence>
<feature type="transmembrane region" description="Helical" evidence="5">
    <location>
        <begin position="143"/>
        <end position="165"/>
    </location>
</feature>
<proteinExistence type="predicted"/>
<keyword evidence="3 5" id="KW-1133">Transmembrane helix</keyword>
<feature type="transmembrane region" description="Helical" evidence="5">
    <location>
        <begin position="368"/>
        <end position="386"/>
    </location>
</feature>
<accession>A0A7W9HE93</accession>
<dbReference type="PANTHER" id="PTHR23530:SF1">
    <property type="entry name" value="PERMEASE, MAJOR FACILITATOR SUPERFAMILY-RELATED"/>
    <property type="match status" value="1"/>
</dbReference>
<dbReference type="AlphaFoldDB" id="A0A7W9HE93"/>
<dbReference type="InterPro" id="IPR036259">
    <property type="entry name" value="MFS_trans_sf"/>
</dbReference>
<dbReference type="PROSITE" id="PS50850">
    <property type="entry name" value="MFS"/>
    <property type="match status" value="1"/>
</dbReference>
<feature type="transmembrane region" description="Helical" evidence="5">
    <location>
        <begin position="311"/>
        <end position="328"/>
    </location>
</feature>
<evidence type="ECO:0000313" key="7">
    <source>
        <dbReference type="EMBL" id="MBB5800376.1"/>
    </source>
</evidence>
<evidence type="ECO:0000256" key="5">
    <source>
        <dbReference type="SAM" id="Phobius"/>
    </source>
</evidence>
<dbReference type="EMBL" id="JACHMO010000001">
    <property type="protein sequence ID" value="MBB5800376.1"/>
    <property type="molecule type" value="Genomic_DNA"/>
</dbReference>
<dbReference type="InterPro" id="IPR011701">
    <property type="entry name" value="MFS"/>
</dbReference>
<feature type="transmembrane region" description="Helical" evidence="5">
    <location>
        <begin position="219"/>
        <end position="237"/>
    </location>
</feature>
<evidence type="ECO:0000256" key="1">
    <source>
        <dbReference type="ARBA" id="ARBA00004651"/>
    </source>
</evidence>
<dbReference type="Proteomes" id="UP000552097">
    <property type="component" value="Unassembled WGS sequence"/>
</dbReference>
<keyword evidence="4 5" id="KW-0472">Membrane</keyword>
<protein>
    <submittedName>
        <fullName evidence="7">MFS family permease</fullName>
    </submittedName>
</protein>
<dbReference type="GO" id="GO:0022857">
    <property type="term" value="F:transmembrane transporter activity"/>
    <property type="evidence" value="ECO:0007669"/>
    <property type="project" value="InterPro"/>
</dbReference>
<keyword evidence="2 5" id="KW-0812">Transmembrane</keyword>
<evidence type="ECO:0000256" key="4">
    <source>
        <dbReference type="ARBA" id="ARBA00023136"/>
    </source>
</evidence>
<feature type="transmembrane region" description="Helical" evidence="5">
    <location>
        <begin position="12"/>
        <end position="31"/>
    </location>
</feature>
<feature type="transmembrane region" description="Helical" evidence="5">
    <location>
        <begin position="75"/>
        <end position="93"/>
    </location>
</feature>
<reference evidence="7 8" key="1">
    <citation type="submission" date="2020-08" db="EMBL/GenBank/DDBJ databases">
        <title>Sequencing the genomes of 1000 actinobacteria strains.</title>
        <authorList>
            <person name="Klenk H.-P."/>
        </authorList>
    </citation>
    <scope>NUCLEOTIDE SEQUENCE [LARGE SCALE GENOMIC DNA]</scope>
    <source>
        <strain evidence="7 8">DSM 45486</strain>
    </source>
</reference>
<feature type="domain" description="Major facilitator superfamily (MFS) profile" evidence="6">
    <location>
        <begin position="1"/>
        <end position="395"/>
    </location>
</feature>
<dbReference type="GO" id="GO:0005886">
    <property type="term" value="C:plasma membrane"/>
    <property type="evidence" value="ECO:0007669"/>
    <property type="project" value="UniProtKB-SubCell"/>
</dbReference>
<dbReference type="InterPro" id="IPR053160">
    <property type="entry name" value="MFS_DHA3_Transporter"/>
</dbReference>
<evidence type="ECO:0000313" key="8">
    <source>
        <dbReference type="Proteomes" id="UP000552097"/>
    </source>
</evidence>
<dbReference type="RefSeq" id="WP_221483279.1">
    <property type="nucleotide sequence ID" value="NZ_JACHMO010000001.1"/>
</dbReference>
<gene>
    <name evidence="7" type="ORF">F4560_000144</name>
</gene>
<feature type="transmembrane region" description="Helical" evidence="5">
    <location>
        <begin position="171"/>
        <end position="188"/>
    </location>
</feature>
<comment type="subcellular location">
    <subcellularLocation>
        <location evidence="1">Cell membrane</location>
        <topology evidence="1">Multi-pass membrane protein</topology>
    </subcellularLocation>
</comment>
<dbReference type="SUPFAM" id="SSF103473">
    <property type="entry name" value="MFS general substrate transporter"/>
    <property type="match status" value="1"/>
</dbReference>
<comment type="caution">
    <text evidence="7">The sequence shown here is derived from an EMBL/GenBank/DDBJ whole genome shotgun (WGS) entry which is preliminary data.</text>
</comment>
<feature type="transmembrane region" description="Helical" evidence="5">
    <location>
        <begin position="284"/>
        <end position="305"/>
    </location>
</feature>
<evidence type="ECO:0000256" key="3">
    <source>
        <dbReference type="ARBA" id="ARBA00022989"/>
    </source>
</evidence>
<keyword evidence="8" id="KW-1185">Reference proteome</keyword>
<dbReference type="Pfam" id="PF07690">
    <property type="entry name" value="MFS_1"/>
    <property type="match status" value="1"/>
</dbReference>
<feature type="transmembrane region" description="Helical" evidence="5">
    <location>
        <begin position="43"/>
        <end position="63"/>
    </location>
</feature>
<dbReference type="PANTHER" id="PTHR23530">
    <property type="entry name" value="TRANSPORT PROTEIN-RELATED"/>
    <property type="match status" value="1"/>
</dbReference>
<organism evidence="7 8">
    <name type="scientific">Saccharothrix ecbatanensis</name>
    <dbReference type="NCBI Taxonomy" id="1105145"/>
    <lineage>
        <taxon>Bacteria</taxon>
        <taxon>Bacillati</taxon>
        <taxon>Actinomycetota</taxon>
        <taxon>Actinomycetes</taxon>
        <taxon>Pseudonocardiales</taxon>
        <taxon>Pseudonocardiaceae</taxon>
        <taxon>Saccharothrix</taxon>
    </lineage>
</organism>
<feature type="transmembrane region" description="Helical" evidence="5">
    <location>
        <begin position="99"/>
        <end position="122"/>
    </location>
</feature>
<feature type="transmembrane region" description="Helical" evidence="5">
    <location>
        <begin position="340"/>
        <end position="362"/>
    </location>
</feature>
<dbReference type="InterPro" id="IPR020846">
    <property type="entry name" value="MFS_dom"/>
</dbReference>